<reference evidence="2" key="1">
    <citation type="journal article" date="2023" name="Insect Mol. Biol.">
        <title>Genome sequencing provides insights into the evolution of gene families encoding plant cell wall-degrading enzymes in longhorned beetles.</title>
        <authorList>
            <person name="Shin N.R."/>
            <person name="Okamura Y."/>
            <person name="Kirsch R."/>
            <person name="Pauchet Y."/>
        </authorList>
    </citation>
    <scope>NUCLEOTIDE SEQUENCE</scope>
    <source>
        <strain evidence="2">MMC_N1</strain>
    </source>
</reference>
<proteinExistence type="predicted"/>
<dbReference type="Pfam" id="PF11464">
    <property type="entry name" value="Rbsn"/>
    <property type="match status" value="1"/>
</dbReference>
<feature type="domain" description="Rabenosyn Rab binding" evidence="1">
    <location>
        <begin position="102"/>
        <end position="142"/>
    </location>
</feature>
<dbReference type="EMBL" id="JAPWTJ010001360">
    <property type="protein sequence ID" value="KAJ8972347.1"/>
    <property type="molecule type" value="Genomic_DNA"/>
</dbReference>
<sequence>MIDTLSKKIASLPVDEETPKAAALQNSIRKATSMYIKDYLLTLATPPTPQDLEKIKREHSMRAAKDDILPIPKTNIKKVTVTTGWSPAHVSNETVVGEGSDPLLEQMNIVRNYIGQARKAERFDEVASLQENLEMLKKMYREQQKEKNVE</sequence>
<protein>
    <recommendedName>
        <fullName evidence="1">Rabenosyn Rab binding domain-containing protein</fullName>
    </recommendedName>
</protein>
<name>A0ABQ9J486_9CUCU</name>
<dbReference type="Gene3D" id="4.10.860.20">
    <property type="entry name" value="Rabenosyn, Rab binding domain"/>
    <property type="match status" value="1"/>
</dbReference>
<evidence type="ECO:0000313" key="3">
    <source>
        <dbReference type="Proteomes" id="UP001162164"/>
    </source>
</evidence>
<dbReference type="InterPro" id="IPR036531">
    <property type="entry name" value="Rbsn_Rab-bd_sf"/>
</dbReference>
<accession>A0ABQ9J486</accession>
<dbReference type="InterPro" id="IPR021565">
    <property type="entry name" value="Rbsn_Rab-bd"/>
</dbReference>
<dbReference type="Proteomes" id="UP001162164">
    <property type="component" value="Unassembled WGS sequence"/>
</dbReference>
<organism evidence="2 3">
    <name type="scientific">Molorchus minor</name>
    <dbReference type="NCBI Taxonomy" id="1323400"/>
    <lineage>
        <taxon>Eukaryota</taxon>
        <taxon>Metazoa</taxon>
        <taxon>Ecdysozoa</taxon>
        <taxon>Arthropoda</taxon>
        <taxon>Hexapoda</taxon>
        <taxon>Insecta</taxon>
        <taxon>Pterygota</taxon>
        <taxon>Neoptera</taxon>
        <taxon>Endopterygota</taxon>
        <taxon>Coleoptera</taxon>
        <taxon>Polyphaga</taxon>
        <taxon>Cucujiformia</taxon>
        <taxon>Chrysomeloidea</taxon>
        <taxon>Cerambycidae</taxon>
        <taxon>Lamiinae</taxon>
        <taxon>Monochamini</taxon>
        <taxon>Molorchus</taxon>
    </lineage>
</organism>
<gene>
    <name evidence="2" type="ORF">NQ317_008757</name>
</gene>
<keyword evidence="3" id="KW-1185">Reference proteome</keyword>
<evidence type="ECO:0000259" key="1">
    <source>
        <dbReference type="Pfam" id="PF11464"/>
    </source>
</evidence>
<dbReference type="SUPFAM" id="SSF140125">
    <property type="entry name" value="Rabenosyn-5 Rab-binding domain-like"/>
    <property type="match status" value="1"/>
</dbReference>
<comment type="caution">
    <text evidence="2">The sequence shown here is derived from an EMBL/GenBank/DDBJ whole genome shotgun (WGS) entry which is preliminary data.</text>
</comment>
<feature type="non-terminal residue" evidence="2">
    <location>
        <position position="150"/>
    </location>
</feature>
<evidence type="ECO:0000313" key="2">
    <source>
        <dbReference type="EMBL" id="KAJ8972347.1"/>
    </source>
</evidence>